<organism evidence="1 2">
    <name type="scientific">Piscirickettsia salmonis</name>
    <dbReference type="NCBI Taxonomy" id="1238"/>
    <lineage>
        <taxon>Bacteria</taxon>
        <taxon>Pseudomonadati</taxon>
        <taxon>Pseudomonadota</taxon>
        <taxon>Gammaproteobacteria</taxon>
        <taxon>Thiotrichales</taxon>
        <taxon>Piscirickettsiaceae</taxon>
        <taxon>Piscirickettsia</taxon>
    </lineage>
</organism>
<protein>
    <submittedName>
        <fullName evidence="1">Flagellin domain protein</fullName>
    </submittedName>
</protein>
<keyword evidence="1" id="KW-0969">Cilium</keyword>
<evidence type="ECO:0000313" key="1">
    <source>
        <dbReference type="EMBL" id="ALB22634.1"/>
    </source>
</evidence>
<name>A0A1L6TBD9_PISSA</name>
<keyword evidence="1" id="KW-0966">Cell projection</keyword>
<dbReference type="AlphaFoldDB" id="A0A1L6TBD9"/>
<dbReference type="Gene3D" id="1.20.1330.10">
    <property type="entry name" value="f41 fragment of flagellin, N-terminal domain"/>
    <property type="match status" value="1"/>
</dbReference>
<evidence type="ECO:0000313" key="2">
    <source>
        <dbReference type="Proteomes" id="UP000029558"/>
    </source>
</evidence>
<gene>
    <name evidence="1" type="ORF">KU39_1452</name>
</gene>
<dbReference type="RefSeq" id="WP_036772586.1">
    <property type="nucleotide sequence ID" value="NZ_CP012508.1"/>
</dbReference>
<sequence length="88" mass="9327">MGVIDHALDQLGGSLAGLGSFKNSNGYRLDQLSAGFQNNTAALGRKVDADFALEVTEQINQQIKFQVNAAVFAVSGNAAKNFLDLLNN</sequence>
<dbReference type="InterPro" id="IPR046358">
    <property type="entry name" value="Flagellin_C"/>
</dbReference>
<keyword evidence="1" id="KW-0282">Flagellum</keyword>
<reference evidence="1 2" key="1">
    <citation type="journal article" date="2014" name="Genome Announc.">
        <title>Comparative Genome Analysis of Two Isolates of the Fish Pathogen Piscirickettsia salmonis from Different Hosts Reveals Major Differences in Virulence-Associated Secretion Systems.</title>
        <authorList>
            <person name="Bohle H."/>
            <person name="Henriquez P."/>
            <person name="Grothusen H."/>
            <person name="Navas E."/>
            <person name="Sandoval A."/>
            <person name="Bustamante F."/>
            <person name="Bustos P."/>
            <person name="Mancilla M."/>
        </authorList>
    </citation>
    <scope>NUCLEOTIDE SEQUENCE [LARGE SCALE GENOMIC DNA]</scope>
    <source>
        <strain evidence="2">B1-32597</strain>
    </source>
</reference>
<dbReference type="Pfam" id="PF00700">
    <property type="entry name" value="Flagellin_C"/>
    <property type="match status" value="1"/>
</dbReference>
<proteinExistence type="predicted"/>
<dbReference type="Proteomes" id="UP000029558">
    <property type="component" value="Chromosome"/>
</dbReference>
<accession>A0A1L6TBD9</accession>
<dbReference type="SUPFAM" id="SSF64518">
    <property type="entry name" value="Phase 1 flagellin"/>
    <property type="match status" value="1"/>
</dbReference>
<dbReference type="EMBL" id="CP012508">
    <property type="protein sequence ID" value="ALB22634.1"/>
    <property type="molecule type" value="Genomic_DNA"/>
</dbReference>